<evidence type="ECO:0000256" key="1">
    <source>
        <dbReference type="SAM" id="MobiDB-lite"/>
    </source>
</evidence>
<organism evidence="2">
    <name type="scientific">Trepomonas sp. PC1</name>
    <dbReference type="NCBI Taxonomy" id="1076344"/>
    <lineage>
        <taxon>Eukaryota</taxon>
        <taxon>Metamonada</taxon>
        <taxon>Diplomonadida</taxon>
        <taxon>Hexamitidae</taxon>
        <taxon>Hexamitinae</taxon>
        <taxon>Trepomonas</taxon>
    </lineage>
</organism>
<feature type="non-terminal residue" evidence="2">
    <location>
        <position position="1"/>
    </location>
</feature>
<feature type="region of interest" description="Disordered" evidence="1">
    <location>
        <begin position="504"/>
        <end position="536"/>
    </location>
</feature>
<dbReference type="AlphaFoldDB" id="A0A146K8F0"/>
<evidence type="ECO:0000313" key="2">
    <source>
        <dbReference type="EMBL" id="JAP92065.1"/>
    </source>
</evidence>
<name>A0A146K8F0_9EUKA</name>
<gene>
    <name evidence="2" type="ORF">TPC1_16109</name>
</gene>
<protein>
    <submittedName>
        <fullName evidence="2">Uncharacterized protein</fullName>
    </submittedName>
</protein>
<reference evidence="2" key="1">
    <citation type="submission" date="2015-07" db="EMBL/GenBank/DDBJ databases">
        <title>Adaptation to a free-living lifestyle via gene acquisitions in the diplomonad Trepomonas sp. PC1.</title>
        <authorList>
            <person name="Xu F."/>
            <person name="Jerlstrom-Hultqvist J."/>
            <person name="Kolisko M."/>
            <person name="Simpson A.G.B."/>
            <person name="Roger A.J."/>
            <person name="Svard S.G."/>
            <person name="Andersson J.O."/>
        </authorList>
    </citation>
    <scope>NUCLEOTIDE SEQUENCE</scope>
    <source>
        <strain evidence="2">PC1</strain>
    </source>
</reference>
<feature type="compositionally biased region" description="Basic residues" evidence="1">
    <location>
        <begin position="519"/>
        <end position="536"/>
    </location>
</feature>
<sequence length="619" mass="72855">LVSTYACLQQNRHIFEIPLFSLEEFISALHLCSPADRLLMNNIFHQIMSQMNSRQQLRTASNLALTIYNNESLKTKSLRIMQIYTEFCQLSISSKLELINQLIAQCLADACPKFEVNGEMYNYHDQSDVVDSFSSLGFDVNGNEYFLIYNDIVLIISPDEPLIYSQGQVLKLSMLGEPEKLVITEQEAFILQSLNATKQDPKYKQLNDFLLKHKIFYEDEKPEMKKQIDLKQFPAYFVNFNQQKAKKVDKFTILDETESCFLQMQKEAKQVKTHPINKQILNQTVQYIENEVSYRQFNSQVVQFLSMPQKLNLRAYFIKIDQNEQILQDILSAITYQYLNQKQKDESLYQNIINLEKTIIKFYNVHKISHRNQNSLFNAHKRQSFVELSTKTNHFKVKTHTMDCQLDLVLKRPIFNEIGNRFIQVNLPDWLSYRQSLSKSTYIHQLLNHLGFNEPDYHDPPDSPNVIEVTEEDNEEEKLVKLRDENVGNPDSYQLAGFVVDDEEEEISEVPQETSEEKRKKKLKRLEKQQRKDRRKLMKKVETEINQRKQAMLANPLYFQQQMKKNSEMEKQDKAYEKQQMIEPKRIKGAQVQVVIPKLELPQFGMKMPDMSNLGDLFK</sequence>
<accession>A0A146K8F0</accession>
<proteinExistence type="predicted"/>
<dbReference type="EMBL" id="GDID01004541">
    <property type="protein sequence ID" value="JAP92065.1"/>
    <property type="molecule type" value="Transcribed_RNA"/>
</dbReference>